<accession>A0A914CEB7</accession>
<dbReference type="PANTHER" id="PTHR21523">
    <property type="match status" value="1"/>
</dbReference>
<evidence type="ECO:0000313" key="3">
    <source>
        <dbReference type="WBParaSite" id="ACRNAN_Path_945.g3633.t2"/>
    </source>
</evidence>
<feature type="transmembrane region" description="Helical" evidence="1">
    <location>
        <begin position="461"/>
        <end position="481"/>
    </location>
</feature>
<dbReference type="Proteomes" id="UP000887540">
    <property type="component" value="Unplaced"/>
</dbReference>
<keyword evidence="1" id="KW-0812">Transmembrane</keyword>
<protein>
    <submittedName>
        <fullName evidence="3">Uncharacterized protein</fullName>
    </submittedName>
</protein>
<sequence length="587" mass="67539">MLPKISIDASQKWMGSFKVIQEESIQKERRKLYKGSIQKLKTKKIFPFKSDRFEKYRMRRRRFKRSPYRLIDRDAKFEEYSPHFKVKQMTKLNKLSSKNDVTSVTKFANFLRKLITIQKEEQQESKPLEIDRKWPATYAALEKLKHEMDRTKQLPGSKPYKFRMKWPATYAALEKLKHEMDRTKQLPGSKPYKFRMYDIVLENEEPTFSPSENKSPAGLIRQGLQMVNSMIGKEHAGRRKMANTKWLSPRFMPLMPDKMEGENEVLSPTIFSFYKNNKTIAALPDVLDTFGMADHDRDSVLGMLMDVTGTTKHVNTGIELLKELNFFEIKEDILNSNEHIITNFVKLENSLNWNQQKNLDKNGFTILSHHQMDKFYRDQGVQNEIDLTRFECLKNYTKKQTEHSLWLAIENIAQNLTFPLHKRQKRFFLTEPDDVEFARETGGVDVLRPILLAPFAFSPTFGFAVIGPIILSPFIFSPFLINPTLLSPIILSPALAIPEIMSPYLLGPFILSPFVMQPGILTPYALSPNILNPFILSPIILSPILLSPDILSPQILGGGVLSPTFASPSVFTETAFMISALSPSFLS</sequence>
<dbReference type="AlphaFoldDB" id="A0A914CEB7"/>
<keyword evidence="2" id="KW-1185">Reference proteome</keyword>
<organism evidence="2 3">
    <name type="scientific">Acrobeloides nanus</name>
    <dbReference type="NCBI Taxonomy" id="290746"/>
    <lineage>
        <taxon>Eukaryota</taxon>
        <taxon>Metazoa</taxon>
        <taxon>Ecdysozoa</taxon>
        <taxon>Nematoda</taxon>
        <taxon>Chromadorea</taxon>
        <taxon>Rhabditida</taxon>
        <taxon>Tylenchina</taxon>
        <taxon>Cephalobomorpha</taxon>
        <taxon>Cephaloboidea</taxon>
        <taxon>Cephalobidae</taxon>
        <taxon>Acrobeloides</taxon>
    </lineage>
</organism>
<dbReference type="PANTHER" id="PTHR21523:SF46">
    <property type="entry name" value="MLT-TEN (MLT-10) RELATED"/>
    <property type="match status" value="1"/>
</dbReference>
<evidence type="ECO:0000256" key="1">
    <source>
        <dbReference type="SAM" id="Phobius"/>
    </source>
</evidence>
<dbReference type="InterPro" id="IPR006954">
    <property type="entry name" value="Mlt-10-like"/>
</dbReference>
<dbReference type="WBParaSite" id="ACRNAN_Path_945.g3633.t2">
    <property type="protein sequence ID" value="ACRNAN_Path_945.g3633.t2"/>
    <property type="gene ID" value="ACRNAN_Path_945.g3633"/>
</dbReference>
<evidence type="ECO:0000313" key="2">
    <source>
        <dbReference type="Proteomes" id="UP000887540"/>
    </source>
</evidence>
<keyword evidence="1" id="KW-0472">Membrane</keyword>
<dbReference type="Pfam" id="PF04870">
    <property type="entry name" value="Moulting_cycle"/>
    <property type="match status" value="1"/>
</dbReference>
<reference evidence="3" key="1">
    <citation type="submission" date="2022-11" db="UniProtKB">
        <authorList>
            <consortium name="WormBaseParasite"/>
        </authorList>
    </citation>
    <scope>IDENTIFICATION</scope>
</reference>
<feature type="transmembrane region" description="Helical" evidence="1">
    <location>
        <begin position="488"/>
        <end position="510"/>
    </location>
</feature>
<proteinExistence type="predicted"/>
<name>A0A914CEB7_9BILA</name>
<keyword evidence="1" id="KW-1133">Transmembrane helix</keyword>